<dbReference type="Pfam" id="PF08032">
    <property type="entry name" value="SpoU_sub_bind"/>
    <property type="match status" value="1"/>
</dbReference>
<dbReference type="PANTHER" id="PTHR46429">
    <property type="entry name" value="23S RRNA (GUANOSINE-2'-O-)-METHYLTRANSFERASE RLMB"/>
    <property type="match status" value="1"/>
</dbReference>
<dbReference type="SUPFAM" id="SSF75217">
    <property type="entry name" value="alpha/beta knot"/>
    <property type="match status" value="1"/>
</dbReference>
<dbReference type="EMBL" id="CP064936">
    <property type="protein sequence ID" value="QQA00732.1"/>
    <property type="molecule type" value="Genomic_DNA"/>
</dbReference>
<proteinExistence type="predicted"/>
<dbReference type="GO" id="GO:0008173">
    <property type="term" value="F:RNA methyltransferase activity"/>
    <property type="evidence" value="ECO:0007669"/>
    <property type="project" value="InterPro"/>
</dbReference>
<organism evidence="4 5">
    <name type="scientific">Treponema peruense</name>
    <dbReference type="NCBI Taxonomy" id="2787628"/>
    <lineage>
        <taxon>Bacteria</taxon>
        <taxon>Pseudomonadati</taxon>
        <taxon>Spirochaetota</taxon>
        <taxon>Spirochaetia</taxon>
        <taxon>Spirochaetales</taxon>
        <taxon>Treponemataceae</taxon>
        <taxon>Treponema</taxon>
    </lineage>
</organism>
<dbReference type="Pfam" id="PF00588">
    <property type="entry name" value="SpoU_methylase"/>
    <property type="match status" value="1"/>
</dbReference>
<dbReference type="SUPFAM" id="SSF55315">
    <property type="entry name" value="L30e-like"/>
    <property type="match status" value="1"/>
</dbReference>
<keyword evidence="1 4" id="KW-0489">Methyltransferase</keyword>
<dbReference type="Proteomes" id="UP000595224">
    <property type="component" value="Chromosome"/>
</dbReference>
<dbReference type="SMART" id="SM00967">
    <property type="entry name" value="SpoU_sub_bind"/>
    <property type="match status" value="1"/>
</dbReference>
<feature type="domain" description="RNA 2-O ribose methyltransferase substrate binding" evidence="3">
    <location>
        <begin position="10"/>
        <end position="86"/>
    </location>
</feature>
<dbReference type="Gene3D" id="3.40.1280.10">
    <property type="match status" value="1"/>
</dbReference>
<dbReference type="GO" id="GO:0006396">
    <property type="term" value="P:RNA processing"/>
    <property type="evidence" value="ECO:0007669"/>
    <property type="project" value="InterPro"/>
</dbReference>
<keyword evidence="2 4" id="KW-0808">Transferase</keyword>
<dbReference type="InterPro" id="IPR013123">
    <property type="entry name" value="SpoU_subst-bd"/>
</dbReference>
<protein>
    <submittedName>
        <fullName evidence="4">RNA methyltransferase</fullName>
    </submittedName>
</protein>
<gene>
    <name evidence="4" type="ORF">IWA51_10800</name>
</gene>
<dbReference type="InterPro" id="IPR029064">
    <property type="entry name" value="Ribosomal_eL30-like_sf"/>
</dbReference>
<dbReference type="GO" id="GO:0032259">
    <property type="term" value="P:methylation"/>
    <property type="evidence" value="ECO:0007669"/>
    <property type="project" value="UniProtKB-KW"/>
</dbReference>
<evidence type="ECO:0000259" key="3">
    <source>
        <dbReference type="SMART" id="SM00967"/>
    </source>
</evidence>
<evidence type="ECO:0000313" key="4">
    <source>
        <dbReference type="EMBL" id="QQA00732.1"/>
    </source>
</evidence>
<keyword evidence="5" id="KW-1185">Reference proteome</keyword>
<evidence type="ECO:0000313" key="5">
    <source>
        <dbReference type="Proteomes" id="UP000595224"/>
    </source>
</evidence>
<evidence type="ECO:0000256" key="2">
    <source>
        <dbReference type="ARBA" id="ARBA00022679"/>
    </source>
</evidence>
<dbReference type="RefSeq" id="WP_177528630.1">
    <property type="nucleotide sequence ID" value="NZ_CBCSHE010000008.1"/>
</dbReference>
<dbReference type="InterPro" id="IPR029028">
    <property type="entry name" value="Alpha/beta_knot_MTases"/>
</dbReference>
<sequence length="267" mass="28947">MKNTLKNELAVCGFAAVKTLEKINWQRIQRLYFTDERAPLFGGLCKKLAAAKKPYNKVKDPVELEKLCGSVHHQGVVAMIEPPVIEPLTTDITATWVSAGESAVLLDRVGNANNLGAIVRSAAFFGIKNIVIPLDEAQSSVTTSSYRVAEGGMEFVHIYSIKSIPFLLKDMAGKMVRIGTALDAKKSVSELSELCAGKPAIIVLGNEENGISSAVRENCDYTVIIPFAGMNSTAETPNVDSLNVAQASSVIMYELTRRALEEEKVDK</sequence>
<dbReference type="Gene3D" id="3.30.1330.30">
    <property type="match status" value="1"/>
</dbReference>
<dbReference type="AlphaFoldDB" id="A0A7T3V4K5"/>
<dbReference type="GO" id="GO:0003723">
    <property type="term" value="F:RNA binding"/>
    <property type="evidence" value="ECO:0007669"/>
    <property type="project" value="InterPro"/>
</dbReference>
<dbReference type="InterPro" id="IPR001537">
    <property type="entry name" value="SpoU_MeTrfase"/>
</dbReference>
<dbReference type="InterPro" id="IPR029026">
    <property type="entry name" value="tRNA_m1G_MTases_N"/>
</dbReference>
<name>A0A7T3V4K5_9SPIR</name>
<reference evidence="4 5" key="1">
    <citation type="submission" date="2020-11" db="EMBL/GenBank/DDBJ databases">
        <title>Treponema Peruensis nv. sp., first commensal Treponema isolated from human feces.</title>
        <authorList>
            <person name="Belkhou C."/>
            <person name="Raes J."/>
        </authorList>
    </citation>
    <scope>NUCLEOTIDE SEQUENCE [LARGE SCALE GENOMIC DNA]</scope>
    <source>
        <strain evidence="4 5">RCC2812</strain>
    </source>
</reference>
<dbReference type="InterPro" id="IPR004441">
    <property type="entry name" value="rRNA_MeTrfase_TrmH"/>
</dbReference>
<dbReference type="CDD" id="cd18095">
    <property type="entry name" value="SpoU-like_rRNA-MTase"/>
    <property type="match status" value="1"/>
</dbReference>
<accession>A0A7T3V4K5</accession>
<dbReference type="GO" id="GO:0005829">
    <property type="term" value="C:cytosol"/>
    <property type="evidence" value="ECO:0007669"/>
    <property type="project" value="TreeGrafter"/>
</dbReference>
<dbReference type="KEGG" id="tper:IWA51_10800"/>
<dbReference type="PANTHER" id="PTHR46429:SF2">
    <property type="entry name" value="TRNA_RRNA METHYLTRANSFERASE"/>
    <property type="match status" value="1"/>
</dbReference>
<evidence type="ECO:0000256" key="1">
    <source>
        <dbReference type="ARBA" id="ARBA00022603"/>
    </source>
</evidence>